<sequence>MCIILKMGTEETFTYSSFLVGKTDYFCHTHLNPNFRLFFL</sequence>
<gene>
    <name evidence="1" type="ordered locus">XBJ1_3677</name>
</gene>
<evidence type="ECO:0000313" key="2">
    <source>
        <dbReference type="Proteomes" id="UP000002045"/>
    </source>
</evidence>
<dbReference type="EMBL" id="FN667741">
    <property type="protein sequence ID" value="CBJ82795.1"/>
    <property type="molecule type" value="Genomic_DNA"/>
</dbReference>
<dbReference type="AlphaFoldDB" id="D3V566"/>
<evidence type="ECO:0000313" key="1">
    <source>
        <dbReference type="EMBL" id="CBJ82795.1"/>
    </source>
</evidence>
<name>D3V566_XENBS</name>
<dbReference type="KEGG" id="xbo:XBJ1_3677"/>
<organism evidence="1 2">
    <name type="scientific">Xenorhabdus bovienii (strain SS-2004)</name>
    <name type="common">Xenorhabdus nematophila subsp. bovienii</name>
    <dbReference type="NCBI Taxonomy" id="406818"/>
    <lineage>
        <taxon>Bacteria</taxon>
        <taxon>Pseudomonadati</taxon>
        <taxon>Pseudomonadota</taxon>
        <taxon>Gammaproteobacteria</taxon>
        <taxon>Enterobacterales</taxon>
        <taxon>Morganellaceae</taxon>
        <taxon>Xenorhabdus</taxon>
    </lineage>
</organism>
<reference evidence="1" key="1">
    <citation type="journal article" date="2011" name="PLoS ONE">
        <title>The entomopathogenic bacterial endosymbionts xenorhabdus and photorhabdus: convergent lifestyles from divergent genomes.</title>
        <authorList>
            <person name="Chaston J.M."/>
            <person name="Suen G."/>
            <person name="Tucker S.L."/>
            <person name="Andersen A.W."/>
            <person name="Bhasin A."/>
            <person name="Bode E."/>
            <person name="Bode H.B."/>
            <person name="Brachmann A.O."/>
            <person name="Cowles C.E."/>
            <person name="Cowles K.N."/>
            <person name="Darby C."/>
            <person name="de Leon L."/>
            <person name="Drace K."/>
            <person name="Du Z."/>
            <person name="Givaudan A."/>
            <person name="Herbert Tran E.E."/>
            <person name="Jewell K.A."/>
            <person name="Knack J.J."/>
            <person name="Krasomil-Osterfeld K.C."/>
            <person name="Kukor R."/>
            <person name="Lanois A."/>
            <person name="Latreille P."/>
            <person name="Leimgruber N.K."/>
            <person name="Lipke C.M."/>
            <person name="Liu R."/>
            <person name="Lu X."/>
            <person name="Martens E.C."/>
            <person name="Marri P.R."/>
            <person name="Medigue C."/>
            <person name="Menard M.L."/>
            <person name="Miller N.M."/>
            <person name="Morales-Soto N."/>
            <person name="Norton S."/>
            <person name="Ogier J.C."/>
            <person name="Orchard S.S."/>
            <person name="Park D."/>
            <person name="Park Y."/>
            <person name="Qurollo B.A."/>
            <person name="Sugar D.R."/>
            <person name="Richards G.R."/>
            <person name="Rouy Z."/>
            <person name="Slominski B."/>
            <person name="Slominski K."/>
            <person name="Snyder H."/>
            <person name="Tjaden B.C."/>
            <person name="van der Hoeven R."/>
            <person name="Welch R.D."/>
            <person name="Wheeler C."/>
            <person name="Xiang B."/>
            <person name="Barbazuk B."/>
            <person name="Gaudriault S."/>
            <person name="Goodner B."/>
            <person name="Slater S.C."/>
            <person name="Forst S."/>
            <person name="Goldman B.S."/>
            <person name="Goodrich-Blair H."/>
        </authorList>
    </citation>
    <scope>NUCLEOTIDE SEQUENCE [LARGE SCALE GENOMIC DNA]</scope>
    <source>
        <strain evidence="1">SS-2004</strain>
    </source>
</reference>
<accession>D3V566</accession>
<protein>
    <submittedName>
        <fullName evidence="1">Uncharacterized protein</fullName>
    </submittedName>
</protein>
<dbReference type="Proteomes" id="UP000002045">
    <property type="component" value="Chromosome"/>
</dbReference>
<dbReference type="HOGENOM" id="CLU_3298810_0_0_6"/>
<proteinExistence type="predicted"/>